<evidence type="ECO:0000256" key="3">
    <source>
        <dbReference type="ARBA" id="ARBA00006958"/>
    </source>
</evidence>
<dbReference type="EMBL" id="JH159151">
    <property type="protein sequence ID" value="EGZ30161.1"/>
    <property type="molecule type" value="Genomic_DNA"/>
</dbReference>
<dbReference type="OMA" id="SWSDSKC"/>
<proteinExistence type="inferred from homology"/>
<evidence type="ECO:0000313" key="10">
    <source>
        <dbReference type="Proteomes" id="UP000002640"/>
    </source>
</evidence>
<feature type="non-terminal residue" evidence="9">
    <location>
        <position position="258"/>
    </location>
</feature>
<accession>G4YJP9</accession>
<evidence type="ECO:0000256" key="4">
    <source>
        <dbReference type="ARBA" id="ARBA00022722"/>
    </source>
</evidence>
<dbReference type="PANTHER" id="PTHR22930">
    <property type="match status" value="1"/>
</dbReference>
<gene>
    <name evidence="9" type="ORF">PHYSODRAFT_392215</name>
</gene>
<keyword evidence="7" id="KW-0539">Nucleus</keyword>
<dbReference type="GO" id="GO:0016787">
    <property type="term" value="F:hydrolase activity"/>
    <property type="evidence" value="ECO:0007669"/>
    <property type="project" value="UniProtKB-KW"/>
</dbReference>
<evidence type="ECO:0000256" key="5">
    <source>
        <dbReference type="ARBA" id="ARBA00022723"/>
    </source>
</evidence>
<evidence type="ECO:0000256" key="2">
    <source>
        <dbReference type="ARBA" id="ARBA00004123"/>
    </source>
</evidence>
<evidence type="ECO:0000256" key="7">
    <source>
        <dbReference type="ARBA" id="ARBA00023242"/>
    </source>
</evidence>
<evidence type="ECO:0000313" key="9">
    <source>
        <dbReference type="EMBL" id="EGZ30161.1"/>
    </source>
</evidence>
<feature type="non-terminal residue" evidence="9">
    <location>
        <position position="1"/>
    </location>
</feature>
<dbReference type="GO" id="GO:0004518">
    <property type="term" value="F:nuclease activity"/>
    <property type="evidence" value="ECO:0007669"/>
    <property type="project" value="UniProtKB-KW"/>
</dbReference>
<keyword evidence="4" id="KW-0540">Nuclease</keyword>
<dbReference type="InParanoid" id="G4YJP9"/>
<keyword evidence="5" id="KW-0479">Metal-binding</keyword>
<dbReference type="InterPro" id="IPR045249">
    <property type="entry name" value="HARBI1-like"/>
</dbReference>
<evidence type="ECO:0000256" key="6">
    <source>
        <dbReference type="ARBA" id="ARBA00022801"/>
    </source>
</evidence>
<comment type="subcellular location">
    <subcellularLocation>
        <location evidence="2">Nucleus</location>
    </subcellularLocation>
</comment>
<evidence type="ECO:0000256" key="1">
    <source>
        <dbReference type="ARBA" id="ARBA00001968"/>
    </source>
</evidence>
<organism evidence="9 10">
    <name type="scientific">Phytophthora sojae (strain P6497)</name>
    <name type="common">Soybean stem and root rot agent</name>
    <name type="synonym">Phytophthora megasperma f. sp. glycines</name>
    <dbReference type="NCBI Taxonomy" id="1094619"/>
    <lineage>
        <taxon>Eukaryota</taxon>
        <taxon>Sar</taxon>
        <taxon>Stramenopiles</taxon>
        <taxon>Oomycota</taxon>
        <taxon>Peronosporomycetes</taxon>
        <taxon>Peronosporales</taxon>
        <taxon>Peronosporaceae</taxon>
        <taxon>Phytophthora</taxon>
    </lineage>
</organism>
<dbReference type="GO" id="GO:0046872">
    <property type="term" value="F:metal ion binding"/>
    <property type="evidence" value="ECO:0007669"/>
    <property type="project" value="UniProtKB-KW"/>
</dbReference>
<feature type="domain" description="DDE Tnp4" evidence="8">
    <location>
        <begin position="82"/>
        <end position="237"/>
    </location>
</feature>
<protein>
    <recommendedName>
        <fullName evidence="8">DDE Tnp4 domain-containing protein</fullName>
    </recommendedName>
</protein>
<reference evidence="9 10" key="1">
    <citation type="journal article" date="2006" name="Science">
        <title>Phytophthora genome sequences uncover evolutionary origins and mechanisms of pathogenesis.</title>
        <authorList>
            <person name="Tyler B.M."/>
            <person name="Tripathy S."/>
            <person name="Zhang X."/>
            <person name="Dehal P."/>
            <person name="Jiang R.H."/>
            <person name="Aerts A."/>
            <person name="Arredondo F.D."/>
            <person name="Baxter L."/>
            <person name="Bensasson D."/>
            <person name="Beynon J.L."/>
            <person name="Chapman J."/>
            <person name="Damasceno C.M."/>
            <person name="Dorrance A.E."/>
            <person name="Dou D."/>
            <person name="Dickerman A.W."/>
            <person name="Dubchak I.L."/>
            <person name="Garbelotto M."/>
            <person name="Gijzen M."/>
            <person name="Gordon S.G."/>
            <person name="Govers F."/>
            <person name="Grunwald N.J."/>
            <person name="Huang W."/>
            <person name="Ivors K.L."/>
            <person name="Jones R.W."/>
            <person name="Kamoun S."/>
            <person name="Krampis K."/>
            <person name="Lamour K.H."/>
            <person name="Lee M.K."/>
            <person name="McDonald W.H."/>
            <person name="Medina M."/>
            <person name="Meijer H.J."/>
            <person name="Nordberg E.K."/>
            <person name="Maclean D.J."/>
            <person name="Ospina-Giraldo M.D."/>
            <person name="Morris P.F."/>
            <person name="Phuntumart V."/>
            <person name="Putnam N.H."/>
            <person name="Rash S."/>
            <person name="Rose J.K."/>
            <person name="Sakihama Y."/>
            <person name="Salamov A.A."/>
            <person name="Savidor A."/>
            <person name="Scheuring C.F."/>
            <person name="Smith B.M."/>
            <person name="Sobral B.W."/>
            <person name="Terry A."/>
            <person name="Torto-Alalibo T.A."/>
            <person name="Win J."/>
            <person name="Xu Z."/>
            <person name="Zhang H."/>
            <person name="Grigoriev I.V."/>
            <person name="Rokhsar D.S."/>
            <person name="Boore J.L."/>
        </authorList>
    </citation>
    <scope>NUCLEOTIDE SEQUENCE [LARGE SCALE GENOMIC DNA]</scope>
    <source>
        <strain evidence="9 10">P6497</strain>
    </source>
</reference>
<dbReference type="InterPro" id="IPR027806">
    <property type="entry name" value="HARBI1_dom"/>
</dbReference>
<comment type="similarity">
    <text evidence="3">Belongs to the HARBI1 family.</text>
</comment>
<sequence length="258" mass="28929">QERVAVALYYLTHCIELEQAAEKFDVTPSAAERYVWQVVDVLLSDGVKAQCFTSPSSDEGWSRLSDGFEAICGYPNCCLAVGGMLVEIERPRRWEGWYCRKRFPAENVQLVVDAQCRVRAMDVRPGGVTDKETLRYSRFGRSLAEILPEGKHVVGHAGYALSKHVVVPYPVDSSMTEAEELFNTLQSTTQRVVKRTEEMIKKRFQILQKPLRQKTGEGDAATTQMAQVISTAIVLHNILVELGDLVEVDSSLEDDTDE</sequence>
<dbReference type="GO" id="GO:0005634">
    <property type="term" value="C:nucleus"/>
    <property type="evidence" value="ECO:0007669"/>
    <property type="project" value="UniProtKB-SubCell"/>
</dbReference>
<dbReference type="RefSeq" id="XP_009517436.1">
    <property type="nucleotide sequence ID" value="XM_009519141.1"/>
</dbReference>
<evidence type="ECO:0000259" key="8">
    <source>
        <dbReference type="Pfam" id="PF13359"/>
    </source>
</evidence>
<dbReference type="Proteomes" id="UP000002640">
    <property type="component" value="Unassembled WGS sequence"/>
</dbReference>
<dbReference type="KEGG" id="psoj:PHYSODRAFT_392215"/>
<keyword evidence="10" id="KW-1185">Reference proteome</keyword>
<dbReference type="PANTHER" id="PTHR22930:SF85">
    <property type="entry name" value="GH03217P-RELATED"/>
    <property type="match status" value="1"/>
</dbReference>
<name>G4YJP9_PHYSP</name>
<dbReference type="GeneID" id="20651156"/>
<keyword evidence="6" id="KW-0378">Hydrolase</keyword>
<comment type="cofactor">
    <cofactor evidence="1">
        <name>a divalent metal cation</name>
        <dbReference type="ChEBI" id="CHEBI:60240"/>
    </cofactor>
</comment>
<dbReference type="AlphaFoldDB" id="G4YJP9"/>
<dbReference type="Pfam" id="PF13359">
    <property type="entry name" value="DDE_Tnp_4"/>
    <property type="match status" value="1"/>
</dbReference>